<dbReference type="AlphaFoldDB" id="A0AAT9GL32"/>
<protein>
    <submittedName>
        <fullName evidence="1">Uncharacterized protein</fullName>
    </submittedName>
</protein>
<dbReference type="EMBL" id="AP029612">
    <property type="protein sequence ID" value="BFG71376.1"/>
    <property type="molecule type" value="Genomic_DNA"/>
</dbReference>
<accession>A0AAT9GL32</accession>
<proteinExistence type="predicted"/>
<evidence type="ECO:0000313" key="1">
    <source>
        <dbReference type="EMBL" id="BFG71376.1"/>
    </source>
</evidence>
<dbReference type="RefSeq" id="WP_353549009.1">
    <property type="nucleotide sequence ID" value="NZ_AP029612.1"/>
</dbReference>
<organism evidence="1">
    <name type="scientific">Sediminibacterium sp. KACHI17</name>
    <dbReference type="NCBI Taxonomy" id="1751071"/>
    <lineage>
        <taxon>Bacteria</taxon>
        <taxon>Pseudomonadati</taxon>
        <taxon>Bacteroidota</taxon>
        <taxon>Chitinophagia</taxon>
        <taxon>Chitinophagales</taxon>
        <taxon>Chitinophagaceae</taxon>
        <taxon>Sediminibacterium</taxon>
    </lineage>
</organism>
<reference evidence="1" key="1">
    <citation type="submission" date="2024-02" db="EMBL/GenBank/DDBJ databases">
        <title>Sediminibacterium planktonica sp. nov. and Sediminibacterium longus sp. nov., isolated from surface lake and river water.</title>
        <authorList>
            <person name="Watanabe K."/>
            <person name="Takemine S."/>
            <person name="Ishii Y."/>
            <person name="Ogata Y."/>
            <person name="Shindo C."/>
            <person name="Suda W."/>
        </authorList>
    </citation>
    <scope>NUCLEOTIDE SEQUENCE</scope>
    <source>
        <strain evidence="1">KACHI17</strain>
    </source>
</reference>
<gene>
    <name evidence="1" type="ORF">KACHI17_22570</name>
</gene>
<name>A0AAT9GL32_9BACT</name>
<sequence>MSTRIAIEQIRKINQLIIKKNTGKPAEMAVKLDCSLTTLFTYLAMMRTMGAPIQYNKFKQTYYYEEEGNFVIGFVPK</sequence>